<dbReference type="AlphaFoldDB" id="U9TCJ3"/>
<dbReference type="HOGENOM" id="CLU_2086060_0_0_1"/>
<name>U9TCJ3_RHIID</name>
<accession>U9TCJ3</accession>
<protein>
    <submittedName>
        <fullName evidence="1">Uncharacterized protein</fullName>
    </submittedName>
</protein>
<evidence type="ECO:0000313" key="1">
    <source>
        <dbReference type="EMBL" id="ESA01066.1"/>
    </source>
</evidence>
<proteinExistence type="predicted"/>
<sequence length="117" mass="13058">MDNVVIVHYSIIREIQSGIIRYPKNPNFLADIRNPTDNGLMDWNTIFNHFSIGDCNDGIAWKSNKAIDGNVISAILISLIFREKVDRTSTGSLTLYILFLGAHGIKTRGLKAINIVV</sequence>
<dbReference type="EMBL" id="KI296763">
    <property type="protein sequence ID" value="ESA01066.1"/>
    <property type="molecule type" value="Genomic_DNA"/>
</dbReference>
<organism evidence="1">
    <name type="scientific">Rhizophagus irregularis (strain DAOM 181602 / DAOM 197198 / MUCL 43194)</name>
    <name type="common">Arbuscular mycorrhizal fungus</name>
    <name type="synonym">Glomus intraradices</name>
    <dbReference type="NCBI Taxonomy" id="747089"/>
    <lineage>
        <taxon>Eukaryota</taxon>
        <taxon>Fungi</taxon>
        <taxon>Fungi incertae sedis</taxon>
        <taxon>Mucoromycota</taxon>
        <taxon>Glomeromycotina</taxon>
        <taxon>Glomeromycetes</taxon>
        <taxon>Glomerales</taxon>
        <taxon>Glomeraceae</taxon>
        <taxon>Rhizophagus</taxon>
    </lineage>
</organism>
<gene>
    <name evidence="1" type="ORF">GLOINDRAFT_334234</name>
</gene>
<reference evidence="1" key="1">
    <citation type="submission" date="2013-07" db="EMBL/GenBank/DDBJ databases">
        <title>The genome of an arbuscular mycorrhizal fungus provides insights into the evolution of the oldest plant symbiosis.</title>
        <authorList>
            <consortium name="DOE Joint Genome Institute"/>
            <person name="Tisserant E."/>
            <person name="Malbreil M."/>
            <person name="Kuo A."/>
            <person name="Kohler A."/>
            <person name="Symeonidi A."/>
            <person name="Balestrini R."/>
            <person name="Charron P."/>
            <person name="Duensing N."/>
            <person name="Frei-dit-Frey N."/>
            <person name="Gianinazzi-Pearson V."/>
            <person name="Gilbert B."/>
            <person name="Handa Y."/>
            <person name="Hijri M."/>
            <person name="Kaul R."/>
            <person name="Kawaguchi M."/>
            <person name="Krajinski F."/>
            <person name="Lammers P."/>
            <person name="Lapierre D."/>
            <person name="Masclaux F.G."/>
            <person name="Murat C."/>
            <person name="Morin E."/>
            <person name="Ndikumana S."/>
            <person name="Pagni M."/>
            <person name="Petitpierre D."/>
            <person name="Requena N."/>
            <person name="Rosikiewicz P."/>
            <person name="Riley R."/>
            <person name="Saito K."/>
            <person name="San Clemente H."/>
            <person name="Shapiro H."/>
            <person name="van Tuinen D."/>
            <person name="Becard G."/>
            <person name="Bonfante P."/>
            <person name="Paszkowski U."/>
            <person name="Shachar-Hill Y."/>
            <person name="Young J.P."/>
            <person name="Sanders I.R."/>
            <person name="Henrissat B."/>
            <person name="Rensing S.A."/>
            <person name="Grigoriev I.V."/>
            <person name="Corradi N."/>
            <person name="Roux C."/>
            <person name="Martin F."/>
        </authorList>
    </citation>
    <scope>NUCLEOTIDE SEQUENCE</scope>
    <source>
        <strain evidence="1">DAOM 197198</strain>
    </source>
</reference>